<proteinExistence type="predicted"/>
<dbReference type="PROSITE" id="PS50850">
    <property type="entry name" value="MFS"/>
    <property type="match status" value="1"/>
</dbReference>
<feature type="transmembrane region" description="Helical" evidence="5">
    <location>
        <begin position="58"/>
        <end position="83"/>
    </location>
</feature>
<feature type="domain" description="Major facilitator superfamily (MFS) profile" evidence="6">
    <location>
        <begin position="25"/>
        <end position="401"/>
    </location>
</feature>
<feature type="transmembrane region" description="Helical" evidence="5">
    <location>
        <begin position="343"/>
        <end position="369"/>
    </location>
</feature>
<organism evidence="7 8">
    <name type="scientific">Antricoccus suffuscus</name>
    <dbReference type="NCBI Taxonomy" id="1629062"/>
    <lineage>
        <taxon>Bacteria</taxon>
        <taxon>Bacillati</taxon>
        <taxon>Actinomycetota</taxon>
        <taxon>Actinomycetes</taxon>
        <taxon>Geodermatophilales</taxon>
        <taxon>Antricoccaceae</taxon>
        <taxon>Antricoccus</taxon>
    </lineage>
</organism>
<dbReference type="Gene3D" id="1.20.1250.20">
    <property type="entry name" value="MFS general substrate transporter like domains"/>
    <property type="match status" value="2"/>
</dbReference>
<evidence type="ECO:0000313" key="7">
    <source>
        <dbReference type="EMBL" id="PRZ41201.1"/>
    </source>
</evidence>
<feature type="transmembrane region" description="Helical" evidence="5">
    <location>
        <begin position="313"/>
        <end position="331"/>
    </location>
</feature>
<evidence type="ECO:0000313" key="8">
    <source>
        <dbReference type="Proteomes" id="UP000237752"/>
    </source>
</evidence>
<evidence type="ECO:0000256" key="4">
    <source>
        <dbReference type="ARBA" id="ARBA00023136"/>
    </source>
</evidence>
<dbReference type="RefSeq" id="WP_238145445.1">
    <property type="nucleotide sequence ID" value="NZ_PVUE01000011.1"/>
</dbReference>
<dbReference type="GO" id="GO:0005886">
    <property type="term" value="C:plasma membrane"/>
    <property type="evidence" value="ECO:0007669"/>
    <property type="project" value="UniProtKB-SubCell"/>
</dbReference>
<dbReference type="PANTHER" id="PTHR43129:SF1">
    <property type="entry name" value="FOSMIDOMYCIN RESISTANCE PROTEIN"/>
    <property type="match status" value="1"/>
</dbReference>
<sequence>MAATVTNAETRTERKARNRVIDPRQLGMLMASHTVDDIYQGAVPAIIPFLILERGYSYTAAAGITLAATVLSSVIQPVFGILADKRHMPWLPAIGLLVAGIGIGLAGLGSAYWQVWCAVALSGIGVAAYHPAAAKAARLAAGTSAQGMSWFAVGGNIGLALGPALATPLLLAFGLVSTPILVIPAVVMAVVFLAFNRRVKERMRSRAGTKTKDVEPQTDDWRSFRWLTAMVIMRSIVYFGMSTLVAVYVIKEYSASKAIGAAVLTSFLGLGAASTVFGGWLADRIGRVVTIRIGYTVAIPALVFLLLAPNTTLAWIAAVCVAFGIYCPFSVQTTLSQDYLPNHLGTASGVTIGLAVSAGGIFAPVLGLIGDHFGLQWAIATLLLGPVFALLLSLRLRDRIHV</sequence>
<name>A0A2T0ZXW8_9ACTN</name>
<evidence type="ECO:0000256" key="5">
    <source>
        <dbReference type="SAM" id="Phobius"/>
    </source>
</evidence>
<dbReference type="Pfam" id="PF07690">
    <property type="entry name" value="MFS_1"/>
    <property type="match status" value="1"/>
</dbReference>
<keyword evidence="2 5" id="KW-0812">Transmembrane</keyword>
<feature type="transmembrane region" description="Helical" evidence="5">
    <location>
        <begin position="90"/>
        <end position="107"/>
    </location>
</feature>
<feature type="transmembrane region" description="Helical" evidence="5">
    <location>
        <begin position="262"/>
        <end position="282"/>
    </location>
</feature>
<dbReference type="CDD" id="cd17478">
    <property type="entry name" value="MFS_FsR"/>
    <property type="match status" value="1"/>
</dbReference>
<evidence type="ECO:0000259" key="6">
    <source>
        <dbReference type="PROSITE" id="PS50850"/>
    </source>
</evidence>
<evidence type="ECO:0000256" key="1">
    <source>
        <dbReference type="ARBA" id="ARBA00004651"/>
    </source>
</evidence>
<gene>
    <name evidence="7" type="ORF">CLV47_11177</name>
</gene>
<dbReference type="InterPro" id="IPR036259">
    <property type="entry name" value="MFS_trans_sf"/>
</dbReference>
<dbReference type="EMBL" id="PVUE01000011">
    <property type="protein sequence ID" value="PRZ41201.1"/>
    <property type="molecule type" value="Genomic_DNA"/>
</dbReference>
<dbReference type="GO" id="GO:0022857">
    <property type="term" value="F:transmembrane transporter activity"/>
    <property type="evidence" value="ECO:0007669"/>
    <property type="project" value="InterPro"/>
</dbReference>
<dbReference type="AlphaFoldDB" id="A0A2T0ZXW8"/>
<feature type="transmembrane region" description="Helical" evidence="5">
    <location>
        <begin position="113"/>
        <end position="133"/>
    </location>
</feature>
<feature type="transmembrane region" description="Helical" evidence="5">
    <location>
        <begin position="171"/>
        <end position="195"/>
    </location>
</feature>
<accession>A0A2T0ZXW8</accession>
<reference evidence="7 8" key="1">
    <citation type="submission" date="2018-03" db="EMBL/GenBank/DDBJ databases">
        <title>Genomic Encyclopedia of Archaeal and Bacterial Type Strains, Phase II (KMG-II): from individual species to whole genera.</title>
        <authorList>
            <person name="Goeker M."/>
        </authorList>
    </citation>
    <scope>NUCLEOTIDE SEQUENCE [LARGE SCALE GENOMIC DNA]</scope>
    <source>
        <strain evidence="7 8">DSM 100065</strain>
    </source>
</reference>
<dbReference type="SUPFAM" id="SSF103473">
    <property type="entry name" value="MFS general substrate transporter"/>
    <property type="match status" value="1"/>
</dbReference>
<protein>
    <submittedName>
        <fullName evidence="7">FSR family fosmidomycin resistance protein-like MFS transporter</fullName>
    </submittedName>
</protein>
<feature type="transmembrane region" description="Helical" evidence="5">
    <location>
        <begin position="375"/>
        <end position="394"/>
    </location>
</feature>
<evidence type="ECO:0000256" key="2">
    <source>
        <dbReference type="ARBA" id="ARBA00022692"/>
    </source>
</evidence>
<dbReference type="InterPro" id="IPR020846">
    <property type="entry name" value="MFS_dom"/>
</dbReference>
<keyword evidence="3 5" id="KW-1133">Transmembrane helix</keyword>
<evidence type="ECO:0000256" key="3">
    <source>
        <dbReference type="ARBA" id="ARBA00022989"/>
    </source>
</evidence>
<feature type="transmembrane region" description="Helical" evidence="5">
    <location>
        <begin position="231"/>
        <end position="250"/>
    </location>
</feature>
<feature type="transmembrane region" description="Helical" evidence="5">
    <location>
        <begin position="289"/>
        <end position="307"/>
    </location>
</feature>
<dbReference type="InterPro" id="IPR011701">
    <property type="entry name" value="MFS"/>
</dbReference>
<comment type="caution">
    <text evidence="7">The sequence shown here is derived from an EMBL/GenBank/DDBJ whole genome shotgun (WGS) entry which is preliminary data.</text>
</comment>
<keyword evidence="8" id="KW-1185">Reference proteome</keyword>
<feature type="transmembrane region" description="Helical" evidence="5">
    <location>
        <begin position="145"/>
        <end position="165"/>
    </location>
</feature>
<dbReference type="Proteomes" id="UP000237752">
    <property type="component" value="Unassembled WGS sequence"/>
</dbReference>
<keyword evidence="4 5" id="KW-0472">Membrane</keyword>
<comment type="subcellular location">
    <subcellularLocation>
        <location evidence="1">Cell membrane</location>
        <topology evidence="1">Multi-pass membrane protein</topology>
    </subcellularLocation>
</comment>
<dbReference type="PANTHER" id="PTHR43129">
    <property type="entry name" value="FOSMIDOMYCIN RESISTANCE PROTEIN"/>
    <property type="match status" value="1"/>
</dbReference>